<name>A0A6J7UR91_9ZZZZ</name>
<feature type="region of interest" description="Disordered" evidence="1">
    <location>
        <begin position="42"/>
        <end position="79"/>
    </location>
</feature>
<evidence type="ECO:0000313" key="2">
    <source>
        <dbReference type="EMBL" id="CAB5068954.1"/>
    </source>
</evidence>
<sequence>MSTTNAVMPLCLTASESVRAMSRPQREMWASVVHTFCPLTIHSSPSRTAFDDKPATSDPAPGSENNWHHTSSPVKSGRR</sequence>
<protein>
    <submittedName>
        <fullName evidence="2">Unannotated protein</fullName>
    </submittedName>
</protein>
<accession>A0A6J7UR91</accession>
<reference evidence="2" key="1">
    <citation type="submission" date="2020-05" db="EMBL/GenBank/DDBJ databases">
        <authorList>
            <person name="Chiriac C."/>
            <person name="Salcher M."/>
            <person name="Ghai R."/>
            <person name="Kavagutti S V."/>
        </authorList>
    </citation>
    <scope>NUCLEOTIDE SEQUENCE</scope>
</reference>
<dbReference type="AlphaFoldDB" id="A0A6J7UR91"/>
<evidence type="ECO:0000256" key="1">
    <source>
        <dbReference type="SAM" id="MobiDB-lite"/>
    </source>
</evidence>
<proteinExistence type="predicted"/>
<dbReference type="EMBL" id="CAFBQP010000179">
    <property type="protein sequence ID" value="CAB5068954.1"/>
    <property type="molecule type" value="Genomic_DNA"/>
</dbReference>
<gene>
    <name evidence="2" type="ORF">UFOPK4306_02615</name>
</gene>
<organism evidence="2">
    <name type="scientific">freshwater metagenome</name>
    <dbReference type="NCBI Taxonomy" id="449393"/>
    <lineage>
        <taxon>unclassified sequences</taxon>
        <taxon>metagenomes</taxon>
        <taxon>ecological metagenomes</taxon>
    </lineage>
</organism>
<feature type="compositionally biased region" description="Polar residues" evidence="1">
    <location>
        <begin position="63"/>
        <end position="79"/>
    </location>
</feature>